<feature type="transmembrane region" description="Helical" evidence="7">
    <location>
        <begin position="190"/>
        <end position="211"/>
    </location>
</feature>
<dbReference type="GO" id="GO:0030258">
    <property type="term" value="P:lipid modification"/>
    <property type="evidence" value="ECO:0007669"/>
    <property type="project" value="TreeGrafter"/>
</dbReference>
<evidence type="ECO:0000256" key="7">
    <source>
        <dbReference type="SAM" id="Phobius"/>
    </source>
</evidence>
<dbReference type="GO" id="GO:0003841">
    <property type="term" value="F:1-acylglycerol-3-phosphate O-acyltransferase activity"/>
    <property type="evidence" value="ECO:0007669"/>
    <property type="project" value="UniProtKB-EC"/>
</dbReference>
<feature type="transmembrane region" description="Helical" evidence="7">
    <location>
        <begin position="290"/>
        <end position="309"/>
    </location>
</feature>
<gene>
    <name evidence="8" type="ORF">THOM_3107</name>
</gene>
<keyword evidence="2 8" id="KW-0808">Transferase</keyword>
<feature type="transmembrane region" description="Helical" evidence="7">
    <location>
        <begin position="124"/>
        <end position="145"/>
    </location>
</feature>
<dbReference type="OrthoDB" id="2192045at2759"/>
<dbReference type="OMA" id="NITQFGQ"/>
<dbReference type="Pfam" id="PF03062">
    <property type="entry name" value="MBOAT"/>
    <property type="match status" value="1"/>
</dbReference>
<comment type="subcellular location">
    <subcellularLocation>
        <location evidence="1">Membrane</location>
        <topology evidence="1">Multi-pass membrane protein</topology>
    </subcellularLocation>
</comment>
<evidence type="ECO:0000313" key="9">
    <source>
        <dbReference type="Proteomes" id="UP000011185"/>
    </source>
</evidence>
<evidence type="ECO:0000256" key="2">
    <source>
        <dbReference type="ARBA" id="ARBA00022679"/>
    </source>
</evidence>
<keyword evidence="6 8" id="KW-0012">Acyltransferase</keyword>
<keyword evidence="3 7" id="KW-0812">Transmembrane</keyword>
<dbReference type="EMBL" id="JH994095">
    <property type="protein sequence ID" value="ELQ73967.1"/>
    <property type="molecule type" value="Genomic_DNA"/>
</dbReference>
<accession>L7JT80</accession>
<dbReference type="FunCoup" id="L7JT80">
    <property type="interactions" value="42"/>
</dbReference>
<dbReference type="InterPro" id="IPR049941">
    <property type="entry name" value="LPLAT_7/PORCN-like"/>
</dbReference>
<dbReference type="VEuPathDB" id="MicrosporidiaDB:THOM_3107"/>
<dbReference type="PANTHER" id="PTHR13906">
    <property type="entry name" value="PORCUPINE"/>
    <property type="match status" value="1"/>
</dbReference>
<organism evidence="8 9">
    <name type="scientific">Trachipleistophora hominis</name>
    <name type="common">Microsporidian parasite</name>
    <dbReference type="NCBI Taxonomy" id="72359"/>
    <lineage>
        <taxon>Eukaryota</taxon>
        <taxon>Fungi</taxon>
        <taxon>Fungi incertae sedis</taxon>
        <taxon>Microsporidia</taxon>
        <taxon>Pleistophoridae</taxon>
        <taxon>Trachipleistophora</taxon>
    </lineage>
</organism>
<dbReference type="PANTHER" id="PTHR13906:SF4">
    <property type="entry name" value="LYSOPHOSPHOLIPID ACYLTRANSFERASE 6"/>
    <property type="match status" value="1"/>
</dbReference>
<dbReference type="GO" id="GO:0016020">
    <property type="term" value="C:membrane"/>
    <property type="evidence" value="ECO:0007669"/>
    <property type="project" value="UniProtKB-SubCell"/>
</dbReference>
<keyword evidence="4 7" id="KW-1133">Transmembrane helix</keyword>
<dbReference type="AlphaFoldDB" id="L7JT80"/>
<keyword evidence="9" id="KW-1185">Reference proteome</keyword>
<feature type="transmembrane region" description="Helical" evidence="7">
    <location>
        <begin position="166"/>
        <end position="184"/>
    </location>
</feature>
<proteinExistence type="predicted"/>
<evidence type="ECO:0000313" key="8">
    <source>
        <dbReference type="EMBL" id="ELQ73967.1"/>
    </source>
</evidence>
<dbReference type="EC" id="2.3.1.51" evidence="8"/>
<evidence type="ECO:0000256" key="6">
    <source>
        <dbReference type="ARBA" id="ARBA00023315"/>
    </source>
</evidence>
<evidence type="ECO:0000256" key="3">
    <source>
        <dbReference type="ARBA" id="ARBA00022692"/>
    </source>
</evidence>
<evidence type="ECO:0000256" key="5">
    <source>
        <dbReference type="ARBA" id="ARBA00023136"/>
    </source>
</evidence>
<evidence type="ECO:0000256" key="4">
    <source>
        <dbReference type="ARBA" id="ARBA00022989"/>
    </source>
</evidence>
<feature type="transmembrane region" description="Helical" evidence="7">
    <location>
        <begin position="31"/>
        <end position="56"/>
    </location>
</feature>
<feature type="transmembrane region" description="Helical" evidence="7">
    <location>
        <begin position="355"/>
        <end position="373"/>
    </location>
</feature>
<feature type="transmembrane region" description="Helical" evidence="7">
    <location>
        <begin position="321"/>
        <end position="343"/>
    </location>
</feature>
<sequence>MSQVRFVSSLLLTLLFSITVRHQKYNYLFGIALLFVAYGFMAVCLYFYVFFFNLLVIYFLRNYKHKKHVVLVVSITSLLLCSYYYKVMTCTKAHNICGPIMVLVIRLYYLAKELDCDNAFYTDIFNYVFCIPGVIAGPACSLTDFEKNKSKAINKKMALKKLAESLLYLALHLLITRNISYAILLDRDLIFPYKILYLVLIGFGFKCRYYFIWNFTDACYIFNGFQNMTNIKAIDSELSSDMKELAQSWNLYTNRWLKDAVFDQLKSRSVFLAATCTFIVSALWHGPKMGYFFMFLGFLFGTTVIKSNYKIFGSFFSVTTLRVLGVIQTNLIVNYLIIPFSLLDTSIVYEIWGNVYYFVHFWYVISLIGFLWTKGKGSDEMRKLQMKQQRRKSI</sequence>
<dbReference type="Proteomes" id="UP000011185">
    <property type="component" value="Unassembled WGS sequence"/>
</dbReference>
<dbReference type="EC" id="2.3.1.23" evidence="8"/>
<dbReference type="GO" id="GO:0047184">
    <property type="term" value="F:1-acylglycerophosphocholine O-acyltransferase activity"/>
    <property type="evidence" value="ECO:0007669"/>
    <property type="project" value="UniProtKB-EC"/>
</dbReference>
<protein>
    <submittedName>
        <fullName evidence="8">Putative membrane protein</fullName>
        <ecNumber evidence="8">2.3.1.23</ecNumber>
        <ecNumber evidence="8">2.3.1.51</ecNumber>
    </submittedName>
</protein>
<dbReference type="STRING" id="72359.L7JT80"/>
<feature type="transmembrane region" description="Helical" evidence="7">
    <location>
        <begin position="68"/>
        <end position="85"/>
    </location>
</feature>
<keyword evidence="5 7" id="KW-0472">Membrane</keyword>
<dbReference type="HOGENOM" id="CLU_052673_0_0_1"/>
<feature type="transmembrane region" description="Helical" evidence="7">
    <location>
        <begin position="265"/>
        <end position="284"/>
    </location>
</feature>
<evidence type="ECO:0000256" key="1">
    <source>
        <dbReference type="ARBA" id="ARBA00004141"/>
    </source>
</evidence>
<dbReference type="InParanoid" id="L7JT80"/>
<name>L7JT80_TRAHO</name>
<reference evidence="8 9" key="1">
    <citation type="journal article" date="2012" name="PLoS Pathog.">
        <title>The genome of the obligate intracellular parasite Trachipleistophora hominis: new insights into microsporidian genome dynamics and reductive evolution.</title>
        <authorList>
            <person name="Heinz E."/>
            <person name="Williams T.A."/>
            <person name="Nakjang S."/>
            <person name="Noel C.J."/>
            <person name="Swan D.C."/>
            <person name="Goldberg A.V."/>
            <person name="Harris S.R."/>
            <person name="Weinmaier T."/>
            <person name="Markert S."/>
            <person name="Becher D."/>
            <person name="Bernhardt J."/>
            <person name="Dagan T."/>
            <person name="Hacker C."/>
            <person name="Lucocq J.M."/>
            <person name="Schweder T."/>
            <person name="Rattei T."/>
            <person name="Hall N."/>
            <person name="Hirt R.P."/>
            <person name="Embley T.M."/>
        </authorList>
    </citation>
    <scope>NUCLEOTIDE SEQUENCE [LARGE SCALE GENOMIC DNA]</scope>
</reference>
<dbReference type="InterPro" id="IPR004299">
    <property type="entry name" value="MBOAT_fam"/>
</dbReference>